<proteinExistence type="predicted"/>
<dbReference type="Proteomes" id="UP000011680">
    <property type="component" value="Unassembled WGS sequence"/>
</dbReference>
<dbReference type="AlphaFoldDB" id="M0MVK3"/>
<reference evidence="1 2" key="1">
    <citation type="journal article" date="2014" name="PLoS Genet.">
        <title>Phylogenetically driven sequencing of extremely halophilic archaea reveals strategies for static and dynamic osmo-response.</title>
        <authorList>
            <person name="Becker E.A."/>
            <person name="Seitzer P.M."/>
            <person name="Tritt A."/>
            <person name="Larsen D."/>
            <person name="Krusor M."/>
            <person name="Yao A.I."/>
            <person name="Wu D."/>
            <person name="Madern D."/>
            <person name="Eisen J.A."/>
            <person name="Darling A.E."/>
            <person name="Facciotti M.T."/>
        </authorList>
    </citation>
    <scope>NUCLEOTIDE SEQUENCE [LARGE SCALE GENOMIC DNA]</scope>
    <source>
        <strain evidence="1 2">JCM 13552</strain>
    </source>
</reference>
<comment type="caution">
    <text evidence="1">The sequence shown here is derived from an EMBL/GenBank/DDBJ whole genome shotgun (WGS) entry which is preliminary data.</text>
</comment>
<evidence type="ECO:0000313" key="2">
    <source>
        <dbReference type="Proteomes" id="UP000011680"/>
    </source>
</evidence>
<name>M0MVK3_9EURY</name>
<keyword evidence="2" id="KW-1185">Reference proteome</keyword>
<evidence type="ECO:0000313" key="1">
    <source>
        <dbReference type="EMBL" id="EMA48450.1"/>
    </source>
</evidence>
<sequence>MLVFGVSRRLDIQYLDEHSFPVRKIIILPDLDPSIRRFDEMETIQPNVGGITAHTNEFGFAIAVLKSIGRADSQVGARSL</sequence>
<accession>M0MVK3</accession>
<protein>
    <submittedName>
        <fullName evidence="1">Uncharacterized protein</fullName>
    </submittedName>
</protein>
<dbReference type="EMBL" id="AOMF01000192">
    <property type="protein sequence ID" value="EMA48450.1"/>
    <property type="molecule type" value="Genomic_DNA"/>
</dbReference>
<organism evidence="1 2">
    <name type="scientific">Halococcus thailandensis JCM 13552</name>
    <dbReference type="NCBI Taxonomy" id="1227457"/>
    <lineage>
        <taxon>Archaea</taxon>
        <taxon>Methanobacteriati</taxon>
        <taxon>Methanobacteriota</taxon>
        <taxon>Stenosarchaea group</taxon>
        <taxon>Halobacteria</taxon>
        <taxon>Halobacteriales</taxon>
        <taxon>Halococcaceae</taxon>
        <taxon>Halococcus</taxon>
    </lineage>
</organism>
<gene>
    <name evidence="1" type="ORF">C451_20430</name>
</gene>
<dbReference type="PATRIC" id="fig|1227457.3.peg.3973"/>